<gene>
    <name evidence="1" type="ORF">H114_23730</name>
</gene>
<evidence type="ECO:0000313" key="1">
    <source>
        <dbReference type="EMBL" id="EMF26515.1"/>
    </source>
</evidence>
<name>M3D9R1_STREZ</name>
<organism evidence="1 2">
    <name type="scientific">Streptomyces gancidicus BKS 13-15</name>
    <dbReference type="NCBI Taxonomy" id="1284664"/>
    <lineage>
        <taxon>Bacteria</taxon>
        <taxon>Bacillati</taxon>
        <taxon>Actinomycetota</taxon>
        <taxon>Actinomycetes</taxon>
        <taxon>Kitasatosporales</taxon>
        <taxon>Streptomycetaceae</taxon>
        <taxon>Streptomyces</taxon>
        <taxon>Streptomyces pseudogriseolus group</taxon>
    </lineage>
</organism>
<dbReference type="AlphaFoldDB" id="M3D9R1"/>
<accession>M3D9R1</accession>
<keyword evidence="2" id="KW-1185">Reference proteome</keyword>
<protein>
    <submittedName>
        <fullName evidence="1">Uncharacterized protein</fullName>
    </submittedName>
</protein>
<dbReference type="Proteomes" id="UP000011732">
    <property type="component" value="Unassembled WGS sequence"/>
</dbReference>
<reference evidence="1 2" key="1">
    <citation type="journal article" date="2013" name="Genome Announc.">
        <title>Draft Genome Sequence of Streptomyces gancidicus Strain BKS 13-15.</title>
        <authorList>
            <person name="Kumar S."/>
            <person name="Kaur N."/>
            <person name="Singh N.K."/>
            <person name="Raghava G.P."/>
            <person name="Mayilraj S."/>
        </authorList>
    </citation>
    <scope>NUCLEOTIDE SEQUENCE [LARGE SCALE GENOMIC DNA]</scope>
    <source>
        <strain evidence="1 2">BKS 13-15</strain>
    </source>
</reference>
<comment type="caution">
    <text evidence="1">The sequence shown here is derived from an EMBL/GenBank/DDBJ whole genome shotgun (WGS) entry which is preliminary data.</text>
</comment>
<proteinExistence type="predicted"/>
<evidence type="ECO:0000313" key="2">
    <source>
        <dbReference type="Proteomes" id="UP000011732"/>
    </source>
</evidence>
<sequence>MSCWGVVEFGGLGRWAEPDEEARKGVLDGFFRYWCHGAGVVRADGLLVQSIRDATELLRRGGIQSVDDVSSVRRELKARLVACGFWPLLRQFHDPERHVFQVAGIRWILNAVRCVEQPTHDLSDLLLGHLVRAGLLLFGGQMADRHSDQLARPLHIPLESLLALFISDGRVSFVVVLPVLLVGKGLARTSAHPKIT</sequence>
<dbReference type="EMBL" id="AOHP01000107">
    <property type="protein sequence ID" value="EMF26515.1"/>
    <property type="molecule type" value="Genomic_DNA"/>
</dbReference>